<dbReference type="RefSeq" id="WP_058447606.1">
    <property type="nucleotide sequence ID" value="NZ_CAAAHT010000018.1"/>
</dbReference>
<comment type="similarity">
    <text evidence="1 7">Belongs to the N(4)/N(6)-methyltransferase family.</text>
</comment>
<dbReference type="PANTHER" id="PTHR30481:SF3">
    <property type="entry name" value="DNA ADENINE METHYLASE"/>
    <property type="match status" value="1"/>
</dbReference>
<dbReference type="SUPFAM" id="SSF53335">
    <property type="entry name" value="S-adenosyl-L-methionine-dependent methyltransferases"/>
    <property type="match status" value="1"/>
</dbReference>
<comment type="catalytic activity">
    <reaction evidence="6 7">
        <text>a 2'-deoxyadenosine in DNA + S-adenosyl-L-methionine = an N(6)-methyl-2'-deoxyadenosine in DNA + S-adenosyl-L-homocysteine + H(+)</text>
        <dbReference type="Rhea" id="RHEA:15197"/>
        <dbReference type="Rhea" id="RHEA-COMP:12418"/>
        <dbReference type="Rhea" id="RHEA-COMP:12419"/>
        <dbReference type="ChEBI" id="CHEBI:15378"/>
        <dbReference type="ChEBI" id="CHEBI:57856"/>
        <dbReference type="ChEBI" id="CHEBI:59789"/>
        <dbReference type="ChEBI" id="CHEBI:90615"/>
        <dbReference type="ChEBI" id="CHEBI:90616"/>
        <dbReference type="EC" id="2.1.1.72"/>
    </reaction>
</comment>
<evidence type="ECO:0000256" key="5">
    <source>
        <dbReference type="ARBA" id="ARBA00022691"/>
    </source>
</evidence>
<dbReference type="NCBIfam" id="TIGR00571">
    <property type="entry name" value="dam"/>
    <property type="match status" value="1"/>
</dbReference>
<evidence type="ECO:0000313" key="9">
    <source>
        <dbReference type="EMBL" id="SPX62518.1"/>
    </source>
</evidence>
<dbReference type="InterPro" id="IPR023095">
    <property type="entry name" value="Ade_MeTrfase_dom_2"/>
</dbReference>
<accession>A0A0W0TIX0</accession>
<evidence type="ECO:0000256" key="4">
    <source>
        <dbReference type="ARBA" id="ARBA00022679"/>
    </source>
</evidence>
<evidence type="ECO:0000256" key="6">
    <source>
        <dbReference type="ARBA" id="ARBA00047942"/>
    </source>
</evidence>
<dbReference type="AlphaFoldDB" id="A0A0W0TIX0"/>
<dbReference type="GO" id="GO:0009007">
    <property type="term" value="F:site-specific DNA-methyltransferase (adenine-specific) activity"/>
    <property type="evidence" value="ECO:0007669"/>
    <property type="project" value="UniProtKB-UniRule"/>
</dbReference>
<reference evidence="8 10" key="1">
    <citation type="submission" date="2015-11" db="EMBL/GenBank/DDBJ databases">
        <title>Genomic analysis of 38 Legionella species identifies large and diverse effector repertoires.</title>
        <authorList>
            <person name="Burstein D."/>
            <person name="Amaro F."/>
            <person name="Zusman T."/>
            <person name="Lifshitz Z."/>
            <person name="Cohen O."/>
            <person name="Gilbert J.A."/>
            <person name="Pupko T."/>
            <person name="Shuman H.A."/>
            <person name="Segal G."/>
        </authorList>
    </citation>
    <scope>NUCLEOTIDE SEQUENCE [LARGE SCALE GENOMIC DNA]</scope>
    <source>
        <strain evidence="8 10">WO-44C</strain>
    </source>
</reference>
<dbReference type="GO" id="GO:0043565">
    <property type="term" value="F:sequence-specific DNA binding"/>
    <property type="evidence" value="ECO:0007669"/>
    <property type="project" value="TreeGrafter"/>
</dbReference>
<keyword evidence="4 7" id="KW-0808">Transferase</keyword>
<dbReference type="Proteomes" id="UP000251942">
    <property type="component" value="Unassembled WGS sequence"/>
</dbReference>
<dbReference type="EC" id="2.1.1.72" evidence="2 7"/>
<keyword evidence="3 7" id="KW-0489">Methyltransferase</keyword>
<dbReference type="PROSITE" id="PS00092">
    <property type="entry name" value="N6_MTASE"/>
    <property type="match status" value="1"/>
</dbReference>
<dbReference type="PRINTS" id="PR00505">
    <property type="entry name" value="D12N6MTFRASE"/>
</dbReference>
<dbReference type="PANTHER" id="PTHR30481">
    <property type="entry name" value="DNA ADENINE METHYLASE"/>
    <property type="match status" value="1"/>
</dbReference>
<evidence type="ECO:0000256" key="7">
    <source>
        <dbReference type="RuleBase" id="RU361257"/>
    </source>
</evidence>
<gene>
    <name evidence="8" type="primary">dam</name>
    <name evidence="8" type="ORF">Lfee_2789</name>
    <name evidence="9" type="ORF">NCTC12022_03279</name>
</gene>
<dbReference type="Gene3D" id="1.10.1020.10">
    <property type="entry name" value="Adenine-specific Methyltransferase, Domain 2"/>
    <property type="match status" value="1"/>
</dbReference>
<dbReference type="STRING" id="453.Lfee_2789"/>
<evidence type="ECO:0000313" key="8">
    <source>
        <dbReference type="EMBL" id="KTC95125.1"/>
    </source>
</evidence>
<sequence>MIKTKPFLKWAGSKFRCIETILNSLPAAERLIEPFTGSGAIFVNSHYKNYLLAEENSDLIALFTCLQKEGEVFIDYCARFFVSENNCASKYYQLREEFNQSTDKRLRAALFLYLNRHGYNGLCRYNRRGLYNVPFGRYSKPYFPRLEMIHFQQKSHSAQFVQGDFRQTFAQARTGDLIYCDPPYVPLSASANFASYTNKKFNEADQIDLAQLAMESATRGITVVISNHDTPFTRHHYRNSQMISFPVNRFISCQGNKRHPAQELVAVFSQQ</sequence>
<evidence type="ECO:0000256" key="3">
    <source>
        <dbReference type="ARBA" id="ARBA00022603"/>
    </source>
</evidence>
<protein>
    <recommendedName>
        <fullName evidence="2 7">Site-specific DNA-methyltransferase (adenine-specific)</fullName>
        <ecNumber evidence="2 7">2.1.1.72</ecNumber>
    </recommendedName>
</protein>
<dbReference type="REBASE" id="382142">
    <property type="entry name" value="M.Lfe12022I"/>
</dbReference>
<dbReference type="PATRIC" id="fig|453.4.peg.3050"/>
<dbReference type="Gene3D" id="3.40.50.150">
    <property type="entry name" value="Vaccinia Virus protein VP39"/>
    <property type="match status" value="1"/>
</dbReference>
<dbReference type="InterPro" id="IPR012327">
    <property type="entry name" value="MeTrfase_D12"/>
</dbReference>
<evidence type="ECO:0000313" key="11">
    <source>
        <dbReference type="Proteomes" id="UP000251942"/>
    </source>
</evidence>
<dbReference type="GO" id="GO:0009307">
    <property type="term" value="P:DNA restriction-modification system"/>
    <property type="evidence" value="ECO:0007669"/>
    <property type="project" value="InterPro"/>
</dbReference>
<dbReference type="GO" id="GO:0032259">
    <property type="term" value="P:methylation"/>
    <property type="evidence" value="ECO:0007669"/>
    <property type="project" value="UniProtKB-KW"/>
</dbReference>
<dbReference type="PIRSF" id="PIRSF000398">
    <property type="entry name" value="M_m6A_EcoRV"/>
    <property type="match status" value="1"/>
</dbReference>
<evidence type="ECO:0000256" key="1">
    <source>
        <dbReference type="ARBA" id="ARBA00006594"/>
    </source>
</evidence>
<dbReference type="GO" id="GO:1904047">
    <property type="term" value="F:S-adenosyl-L-methionine binding"/>
    <property type="evidence" value="ECO:0007669"/>
    <property type="project" value="TreeGrafter"/>
</dbReference>
<dbReference type="InterPro" id="IPR002052">
    <property type="entry name" value="DNA_methylase_N6_adenine_CS"/>
</dbReference>
<evidence type="ECO:0000313" key="10">
    <source>
        <dbReference type="Proteomes" id="UP000054698"/>
    </source>
</evidence>
<evidence type="ECO:0000256" key="2">
    <source>
        <dbReference type="ARBA" id="ARBA00011900"/>
    </source>
</evidence>
<dbReference type="EMBL" id="UASS01000038">
    <property type="protein sequence ID" value="SPX62518.1"/>
    <property type="molecule type" value="Genomic_DNA"/>
</dbReference>
<dbReference type="EMBL" id="LNYB01000085">
    <property type="protein sequence ID" value="KTC95125.1"/>
    <property type="molecule type" value="Genomic_DNA"/>
</dbReference>
<dbReference type="GO" id="GO:0006298">
    <property type="term" value="P:mismatch repair"/>
    <property type="evidence" value="ECO:0007669"/>
    <property type="project" value="TreeGrafter"/>
</dbReference>
<dbReference type="Pfam" id="PF02086">
    <property type="entry name" value="MethyltransfD12"/>
    <property type="match status" value="1"/>
</dbReference>
<keyword evidence="10" id="KW-1185">Reference proteome</keyword>
<dbReference type="InterPro" id="IPR012263">
    <property type="entry name" value="M_m6A_EcoRV"/>
</dbReference>
<dbReference type="OrthoDB" id="9805629at2"/>
<organism evidence="8 10">
    <name type="scientific">Legionella feeleii</name>
    <dbReference type="NCBI Taxonomy" id="453"/>
    <lineage>
        <taxon>Bacteria</taxon>
        <taxon>Pseudomonadati</taxon>
        <taxon>Pseudomonadota</taxon>
        <taxon>Gammaproteobacteria</taxon>
        <taxon>Legionellales</taxon>
        <taxon>Legionellaceae</taxon>
        <taxon>Legionella</taxon>
    </lineage>
</organism>
<dbReference type="Proteomes" id="UP000054698">
    <property type="component" value="Unassembled WGS sequence"/>
</dbReference>
<proteinExistence type="inferred from homology"/>
<keyword evidence="5 7" id="KW-0949">S-adenosyl-L-methionine</keyword>
<dbReference type="InterPro" id="IPR029063">
    <property type="entry name" value="SAM-dependent_MTases_sf"/>
</dbReference>
<reference evidence="9 11" key="2">
    <citation type="submission" date="2018-06" db="EMBL/GenBank/DDBJ databases">
        <authorList>
            <consortium name="Pathogen Informatics"/>
            <person name="Doyle S."/>
        </authorList>
    </citation>
    <scope>NUCLEOTIDE SEQUENCE [LARGE SCALE GENOMIC DNA]</scope>
    <source>
        <strain evidence="9 11">NCTC12022</strain>
    </source>
</reference>
<name>A0A0W0TIX0_9GAMM</name>